<name>X1MF79_9ZZZZ</name>
<protein>
    <recommendedName>
        <fullName evidence="1">Glucose/Sorbosone dehydrogenase domain-containing protein</fullName>
    </recommendedName>
</protein>
<proteinExistence type="predicted"/>
<accession>X1MF79</accession>
<evidence type="ECO:0000259" key="1">
    <source>
        <dbReference type="Pfam" id="PF07995"/>
    </source>
</evidence>
<dbReference type="InterPro" id="IPR011041">
    <property type="entry name" value="Quinoprot_gluc/sorb_DH_b-prop"/>
</dbReference>
<dbReference type="EMBL" id="BARV01018057">
    <property type="protein sequence ID" value="GAI30312.1"/>
    <property type="molecule type" value="Genomic_DNA"/>
</dbReference>
<evidence type="ECO:0000313" key="2">
    <source>
        <dbReference type="EMBL" id="GAI30312.1"/>
    </source>
</evidence>
<dbReference type="Gene3D" id="2.120.10.30">
    <property type="entry name" value="TolB, C-terminal domain"/>
    <property type="match status" value="1"/>
</dbReference>
<organism evidence="2">
    <name type="scientific">marine sediment metagenome</name>
    <dbReference type="NCBI Taxonomy" id="412755"/>
    <lineage>
        <taxon>unclassified sequences</taxon>
        <taxon>metagenomes</taxon>
        <taxon>ecological metagenomes</taxon>
    </lineage>
</organism>
<dbReference type="InterPro" id="IPR011042">
    <property type="entry name" value="6-blade_b-propeller_TolB-like"/>
</dbReference>
<gene>
    <name evidence="2" type="ORF">S06H3_30634</name>
</gene>
<dbReference type="AlphaFoldDB" id="X1MF79"/>
<comment type="caution">
    <text evidence="2">The sequence shown here is derived from an EMBL/GenBank/DDBJ whole genome shotgun (WGS) entry which is preliminary data.</text>
</comment>
<dbReference type="PANTHER" id="PTHR19328">
    <property type="entry name" value="HEDGEHOG-INTERACTING PROTEIN"/>
    <property type="match status" value="1"/>
</dbReference>
<reference evidence="2" key="1">
    <citation type="journal article" date="2014" name="Front. Microbiol.">
        <title>High frequency of phylogenetically diverse reductive dehalogenase-homologous genes in deep subseafloor sedimentary metagenomes.</title>
        <authorList>
            <person name="Kawai M."/>
            <person name="Futagami T."/>
            <person name="Toyoda A."/>
            <person name="Takaki Y."/>
            <person name="Nishi S."/>
            <person name="Hori S."/>
            <person name="Arai W."/>
            <person name="Tsubouchi T."/>
            <person name="Morono Y."/>
            <person name="Uchiyama I."/>
            <person name="Ito T."/>
            <person name="Fujiyama A."/>
            <person name="Inagaki F."/>
            <person name="Takami H."/>
        </authorList>
    </citation>
    <scope>NUCLEOTIDE SEQUENCE</scope>
    <source>
        <strain evidence="2">Expedition CK06-06</strain>
    </source>
</reference>
<feature type="non-terminal residue" evidence="2">
    <location>
        <position position="1"/>
    </location>
</feature>
<dbReference type="PANTHER" id="PTHR19328:SF75">
    <property type="entry name" value="ALDOSE SUGAR DEHYDROGENASE YLII"/>
    <property type="match status" value="1"/>
</dbReference>
<dbReference type="SUPFAM" id="SSF50952">
    <property type="entry name" value="Soluble quinoprotein glucose dehydrogenase"/>
    <property type="match status" value="1"/>
</dbReference>
<dbReference type="Pfam" id="PF07995">
    <property type="entry name" value="GSDH"/>
    <property type="match status" value="1"/>
</dbReference>
<sequence length="281" mass="31020">TALTERLVRYTYDTDTLVNEMILLDGIPAGYYHIGSRVIILPDRTILMSTGDVGSASYALDTNRLHGKFLRLNLDGSVPYDNPIPGSYVWSLGHRNAQGLVRAPNGIIYSSEHGPANDDEVNIIEKERNYGWPEVQGFCDLPDEQTYCTANNVMEPIAAWTPTLAVCGLDYYDHDTIVSLRLDVAEEYNTEDEIGICEGDSALVNGKYLSEEGVYVDTLFSMYGCDSIVSTEIIHFDSGSIGVEDSVMMALDDTVTLTANEGFISYKWNDDPPSQNNTIAV</sequence>
<feature type="domain" description="Glucose/Sorbosone dehydrogenase" evidence="1">
    <location>
        <begin position="5"/>
        <end position="181"/>
    </location>
</feature>
<feature type="non-terminal residue" evidence="2">
    <location>
        <position position="281"/>
    </location>
</feature>
<dbReference type="InterPro" id="IPR012938">
    <property type="entry name" value="Glc/Sorbosone_DH"/>
</dbReference>